<dbReference type="PANTHER" id="PTHR47623:SF1">
    <property type="entry name" value="OS09G0287300 PROTEIN"/>
    <property type="match status" value="1"/>
</dbReference>
<evidence type="ECO:0000313" key="1">
    <source>
        <dbReference type="EMBL" id="GCB88713.1"/>
    </source>
</evidence>
<dbReference type="AlphaFoldDB" id="A0A059VVS7"/>
<dbReference type="Gene3D" id="3.40.50.1240">
    <property type="entry name" value="Phosphoglycerate mutase-like"/>
    <property type="match status" value="1"/>
</dbReference>
<dbReference type="SUPFAM" id="SSF53254">
    <property type="entry name" value="Phosphoglycerate mutase-like"/>
    <property type="match status" value="1"/>
</dbReference>
<comment type="caution">
    <text evidence="1">The sequence shown here is derived from an EMBL/GenBank/DDBJ whole genome shotgun (WGS) entry which is preliminary data.</text>
</comment>
<organism evidence="1 2">
    <name type="scientific">Streptomyces noursei</name>
    <name type="common">Streptomyces albulus</name>
    <dbReference type="NCBI Taxonomy" id="1971"/>
    <lineage>
        <taxon>Bacteria</taxon>
        <taxon>Bacillati</taxon>
        <taxon>Actinomycetota</taxon>
        <taxon>Actinomycetes</taxon>
        <taxon>Kitasatosporales</taxon>
        <taxon>Streptomycetaceae</taxon>
        <taxon>Streptomyces</taxon>
    </lineage>
</organism>
<reference evidence="1 2" key="1">
    <citation type="journal article" date="2019" name="Microbiol. Resour. Announc.">
        <title>Draft Genome Sequence of the Most Traditional epsilon-Poly-l-Lysine Producer, Streptomyces albulus NBRC14147.</title>
        <authorList>
            <person name="Yamanaka K."/>
            <person name="Hamano Y."/>
        </authorList>
    </citation>
    <scope>NUCLEOTIDE SEQUENCE [LARGE SCALE GENOMIC DNA]</scope>
    <source>
        <strain evidence="1 2">NBRC 14147</strain>
    </source>
</reference>
<dbReference type="PANTHER" id="PTHR47623">
    <property type="entry name" value="OS09G0287300 PROTEIN"/>
    <property type="match status" value="1"/>
</dbReference>
<sequence>MNTRETTRLIVLRHAKSAWPAGVPDVDRPLAGRGRRDAPAAGRWLRQRHGAPDAVVCSPSLRTRETWDRVAAELAAPGTTATPGEVVFEPRVYAASAATLLQVVRGFPDRWRTALLIGHQPGVQDLVLALAGGGEGVDRVREKFPTSAVAVLTLPGGWAGLTPGCAVLTDFAVPRGRPGDQ</sequence>
<dbReference type="STRING" id="68570.DC74_577"/>
<dbReference type="InterPro" id="IPR029033">
    <property type="entry name" value="His_PPase_superfam"/>
</dbReference>
<name>A0A059VVS7_STRNR</name>
<accession>A0A059VVS7</accession>
<dbReference type="InterPro" id="IPR013078">
    <property type="entry name" value="His_Pase_superF_clade-1"/>
</dbReference>
<dbReference type="eggNOG" id="COG2062">
    <property type="taxonomic scope" value="Bacteria"/>
</dbReference>
<dbReference type="Pfam" id="PF00300">
    <property type="entry name" value="His_Phos_1"/>
    <property type="match status" value="1"/>
</dbReference>
<dbReference type="RefSeq" id="WP_016576499.1">
    <property type="nucleotide sequence ID" value="NZ_BHXC01000006.1"/>
</dbReference>
<protein>
    <submittedName>
        <fullName evidence="1">Phosphohistidine phosphatase</fullName>
    </submittedName>
</protein>
<dbReference type="SMART" id="SM00855">
    <property type="entry name" value="PGAM"/>
    <property type="match status" value="1"/>
</dbReference>
<dbReference type="EMBL" id="BHXC01000006">
    <property type="protein sequence ID" value="GCB88713.1"/>
    <property type="molecule type" value="Genomic_DNA"/>
</dbReference>
<dbReference type="Proteomes" id="UP000288351">
    <property type="component" value="Unassembled WGS sequence"/>
</dbReference>
<gene>
    <name evidence="1" type="ORF">SALB_01385</name>
</gene>
<evidence type="ECO:0000313" key="2">
    <source>
        <dbReference type="Proteomes" id="UP000288351"/>
    </source>
</evidence>
<dbReference type="CDD" id="cd07067">
    <property type="entry name" value="HP_PGM_like"/>
    <property type="match status" value="1"/>
</dbReference>
<proteinExistence type="predicted"/>